<dbReference type="GO" id="GO:0043539">
    <property type="term" value="F:protein serine/threonine kinase activator activity"/>
    <property type="evidence" value="ECO:0007669"/>
    <property type="project" value="TreeGrafter"/>
</dbReference>
<reference evidence="3" key="1">
    <citation type="submission" date="2019-07" db="EMBL/GenBank/DDBJ databases">
        <title>De Novo Assembly of kiwifruit Actinidia rufa.</title>
        <authorList>
            <person name="Sugita-Konishi S."/>
            <person name="Sato K."/>
            <person name="Mori E."/>
            <person name="Abe Y."/>
            <person name="Kisaki G."/>
            <person name="Hamano K."/>
            <person name="Suezawa K."/>
            <person name="Otani M."/>
            <person name="Fukuda T."/>
            <person name="Manabe T."/>
            <person name="Gomi K."/>
            <person name="Tabuchi M."/>
            <person name="Akimitsu K."/>
            <person name="Kataoka I."/>
        </authorList>
    </citation>
    <scope>NUCLEOTIDE SEQUENCE [LARGE SCALE GENOMIC DNA]</scope>
    <source>
        <strain evidence="3">cv. Fuchu</strain>
    </source>
</reference>
<dbReference type="Pfam" id="PF08569">
    <property type="entry name" value="Mo25"/>
    <property type="match status" value="1"/>
</dbReference>
<name>A0A7J0D9L7_9ERIC</name>
<dbReference type="PANTHER" id="PTHR10182">
    <property type="entry name" value="CALCIUM-BINDING PROTEIN 39-RELATED"/>
    <property type="match status" value="1"/>
</dbReference>
<comment type="similarity">
    <text evidence="1">Belongs to the Mo25 family.</text>
</comment>
<dbReference type="OrthoDB" id="609103at2759"/>
<comment type="caution">
    <text evidence="2">The sequence shown here is derived from an EMBL/GenBank/DDBJ whole genome shotgun (WGS) entry which is preliminary data.</text>
</comment>
<dbReference type="InterPro" id="IPR011989">
    <property type="entry name" value="ARM-like"/>
</dbReference>
<accession>A0A7J0D9L7</accession>
<gene>
    <name evidence="2" type="ORF">Acr_00g0012010</name>
</gene>
<dbReference type="GO" id="GO:0035556">
    <property type="term" value="P:intracellular signal transduction"/>
    <property type="evidence" value="ECO:0007669"/>
    <property type="project" value="TreeGrafter"/>
</dbReference>
<organism evidence="2 3">
    <name type="scientific">Actinidia rufa</name>
    <dbReference type="NCBI Taxonomy" id="165716"/>
    <lineage>
        <taxon>Eukaryota</taxon>
        <taxon>Viridiplantae</taxon>
        <taxon>Streptophyta</taxon>
        <taxon>Embryophyta</taxon>
        <taxon>Tracheophyta</taxon>
        <taxon>Spermatophyta</taxon>
        <taxon>Magnoliopsida</taxon>
        <taxon>eudicotyledons</taxon>
        <taxon>Gunneridae</taxon>
        <taxon>Pentapetalae</taxon>
        <taxon>asterids</taxon>
        <taxon>Ericales</taxon>
        <taxon>Actinidiaceae</taxon>
        <taxon>Actinidia</taxon>
    </lineage>
</organism>
<dbReference type="Proteomes" id="UP000585474">
    <property type="component" value="Unassembled WGS sequence"/>
</dbReference>
<evidence type="ECO:0000313" key="3">
    <source>
        <dbReference type="Proteomes" id="UP000585474"/>
    </source>
</evidence>
<evidence type="ECO:0000256" key="1">
    <source>
        <dbReference type="ARBA" id="ARBA00011012"/>
    </source>
</evidence>
<dbReference type="SUPFAM" id="SSF48371">
    <property type="entry name" value="ARM repeat"/>
    <property type="match status" value="1"/>
</dbReference>
<evidence type="ECO:0000313" key="2">
    <source>
        <dbReference type="EMBL" id="GFS30455.1"/>
    </source>
</evidence>
<sequence length="134" mass="15340">MKGLLKAKPRSPAELIRHARDLLMYADRNTEPRESNRREKICELHKLILETRTTLYGDDQSETVAETCAQLAHEFFKGDLLLLFIMCLPKLDLGARQDVTQVVANLQKQRINSRLIASDYMEQNVDLVDNLVTG</sequence>
<dbReference type="PANTHER" id="PTHR10182:SF34">
    <property type="entry name" value="MO25-LIKE PROTEIN"/>
    <property type="match status" value="1"/>
</dbReference>
<dbReference type="InterPro" id="IPR016024">
    <property type="entry name" value="ARM-type_fold"/>
</dbReference>
<dbReference type="EMBL" id="BJWL01000122">
    <property type="protein sequence ID" value="GFS30455.1"/>
    <property type="molecule type" value="Genomic_DNA"/>
</dbReference>
<keyword evidence="3" id="KW-1185">Reference proteome</keyword>
<protein>
    <submittedName>
        <fullName evidence="2">Mo25 family protein</fullName>
    </submittedName>
</protein>
<dbReference type="InterPro" id="IPR013878">
    <property type="entry name" value="Mo25"/>
</dbReference>
<proteinExistence type="inferred from homology"/>
<dbReference type="AlphaFoldDB" id="A0A7J0D9L7"/>
<dbReference type="Gene3D" id="1.25.10.10">
    <property type="entry name" value="Leucine-rich Repeat Variant"/>
    <property type="match status" value="1"/>
</dbReference>